<keyword evidence="1" id="KW-0812">Transmembrane</keyword>
<feature type="transmembrane region" description="Helical" evidence="1">
    <location>
        <begin position="12"/>
        <end position="31"/>
    </location>
</feature>
<dbReference type="AlphaFoldDB" id="A0A1W2F1N6"/>
<accession>A0A1W2F1N6</accession>
<dbReference type="Proteomes" id="UP000192674">
    <property type="component" value="Unassembled WGS sequence"/>
</dbReference>
<evidence type="ECO:0000313" key="2">
    <source>
        <dbReference type="EMBL" id="SMD15873.1"/>
    </source>
</evidence>
<dbReference type="RefSeq" id="WP_084429686.1">
    <property type="nucleotide sequence ID" value="NZ_FWXV01000004.1"/>
</dbReference>
<sequence length="138" mass="14459">MGVRHWVRLTGLLLLSLALTLIELLYLPLRFDGALLPMVGDSLPLPISAVVAAVTLPWLIKRARRISLRLLVAGSPLWIWLLGVLVAAFPGPGGDVVLIGDWRALLLLGCGALAGSITLGGMLGRPAGSRPGAASAER</sequence>
<evidence type="ECO:0000256" key="1">
    <source>
        <dbReference type="SAM" id="Phobius"/>
    </source>
</evidence>
<keyword evidence="1" id="KW-1133">Transmembrane helix</keyword>
<dbReference type="EMBL" id="FWXV01000004">
    <property type="protein sequence ID" value="SMD15873.1"/>
    <property type="molecule type" value="Genomic_DNA"/>
</dbReference>
<keyword evidence="1" id="KW-0472">Membrane</keyword>
<feature type="transmembrane region" description="Helical" evidence="1">
    <location>
        <begin position="43"/>
        <end position="60"/>
    </location>
</feature>
<feature type="transmembrane region" description="Helical" evidence="1">
    <location>
        <begin position="67"/>
        <end position="90"/>
    </location>
</feature>
<protein>
    <submittedName>
        <fullName evidence="2">Uncharacterized protein</fullName>
    </submittedName>
</protein>
<keyword evidence="3" id="KW-1185">Reference proteome</keyword>
<evidence type="ECO:0000313" key="3">
    <source>
        <dbReference type="Proteomes" id="UP000192674"/>
    </source>
</evidence>
<dbReference type="OrthoDB" id="3699727at2"/>
<feature type="transmembrane region" description="Helical" evidence="1">
    <location>
        <begin position="102"/>
        <end position="123"/>
    </location>
</feature>
<organism evidence="2 3">
    <name type="scientific">Kibdelosporangium aridum</name>
    <dbReference type="NCBI Taxonomy" id="2030"/>
    <lineage>
        <taxon>Bacteria</taxon>
        <taxon>Bacillati</taxon>
        <taxon>Actinomycetota</taxon>
        <taxon>Actinomycetes</taxon>
        <taxon>Pseudonocardiales</taxon>
        <taxon>Pseudonocardiaceae</taxon>
        <taxon>Kibdelosporangium</taxon>
    </lineage>
</organism>
<gene>
    <name evidence="2" type="ORF">SAMN05661093_05348</name>
</gene>
<proteinExistence type="predicted"/>
<reference evidence="2 3" key="1">
    <citation type="submission" date="2017-04" db="EMBL/GenBank/DDBJ databases">
        <authorList>
            <person name="Afonso C.L."/>
            <person name="Miller P.J."/>
            <person name="Scott M.A."/>
            <person name="Spackman E."/>
            <person name="Goraichik I."/>
            <person name="Dimitrov K.M."/>
            <person name="Suarez D.L."/>
            <person name="Swayne D.E."/>
        </authorList>
    </citation>
    <scope>NUCLEOTIDE SEQUENCE [LARGE SCALE GENOMIC DNA]</scope>
    <source>
        <strain evidence="2 3">DSM 43828</strain>
    </source>
</reference>
<name>A0A1W2F1N6_KIBAR</name>